<organism evidence="9">
    <name type="scientific">Hibiscus chlorotic speck associated virus 1</name>
    <dbReference type="NCBI Taxonomy" id="3143942"/>
    <lineage>
        <taxon>Viruses</taxon>
        <taxon>Riboviria</taxon>
        <taxon>Orthornavirae</taxon>
        <taxon>Kitrinoviricota</taxon>
        <taxon>Alsuviricetes</taxon>
        <taxon>Tymovirales</taxon>
        <taxon>Betaflexiviridae</taxon>
    </lineage>
</organism>
<dbReference type="Pfam" id="PF00286">
    <property type="entry name" value="Flexi_CP"/>
    <property type="match status" value="1"/>
</dbReference>
<sequence>MTYLDKVLEKESLRVVSGVPGSIKLRDPFEEKDAYFKQGTTQPQLNELFMAAMEMRKKESKDVNAGNSFEDATLGADDEREERVIRRGTSSQQRSNDGNVDEEGCKLYDLFKDISGQAGIAMVSEIAKIHSKWGAMGVQANNLEKLSLEIAIHCADSGSSPKTQLKGVSKFVPGRCFDDLVGCIREVCTLRSFCAFYAQYVWNIMISNNQAPSNYIKKGYKEESKFAAFDFFHGVKSRASKKPKNGIIREPSLVEIIANRTNSMVLISRTTEFKDVNASTEIEITGGRIGPEHPLMVRNFKK</sequence>
<feature type="domain" description="Potexviruses and carlaviruses coat protein" evidence="8">
    <location>
        <begin position="225"/>
        <end position="240"/>
    </location>
</feature>
<evidence type="ECO:0000256" key="3">
    <source>
        <dbReference type="ARBA" id="ARBA00022497"/>
    </source>
</evidence>
<dbReference type="PRINTS" id="PR00232">
    <property type="entry name" value="POTXCARLCOAT"/>
</dbReference>
<dbReference type="EMBL" id="PP531523">
    <property type="protein sequence ID" value="XBO81389.1"/>
    <property type="molecule type" value="Genomic_RNA"/>
</dbReference>
<dbReference type="PROSITE" id="PS00418">
    <property type="entry name" value="POTEX_CARLAVIRUS_COAT"/>
    <property type="match status" value="1"/>
</dbReference>
<protein>
    <recommendedName>
        <fullName evidence="2">Capsid protein</fullName>
    </recommendedName>
    <alternativeName>
        <fullName evidence="6">Coat protein</fullName>
    </alternativeName>
</protein>
<reference evidence="9" key="1">
    <citation type="submission" date="2024-03" db="EMBL/GenBank/DDBJ databases">
        <title>Genome sequences of five novel members of the Betaflexiviridae infecting Hibiscus rosa-sinensis in Australia.</title>
        <authorList>
            <person name="Bromfield L.R."/>
            <person name="Tran N."/>
            <person name="Chao H.-Y."/>
            <person name="Sharman M."/>
            <person name="Campbell P.R."/>
            <person name="Geering A."/>
        </authorList>
    </citation>
    <scope>NUCLEOTIDE SEQUENCE</scope>
    <source>
        <strain evidence="9">Gp5A</strain>
    </source>
</reference>
<evidence type="ECO:0000256" key="6">
    <source>
        <dbReference type="ARBA" id="ARBA00031336"/>
    </source>
</evidence>
<dbReference type="GO" id="GO:0019029">
    <property type="term" value="C:helical viral capsid"/>
    <property type="evidence" value="ECO:0007669"/>
    <property type="project" value="UniProtKB-KW"/>
</dbReference>
<evidence type="ECO:0000256" key="4">
    <source>
        <dbReference type="ARBA" id="ARBA00022561"/>
    </source>
</evidence>
<evidence type="ECO:0000259" key="8">
    <source>
        <dbReference type="PROSITE" id="PS00418"/>
    </source>
</evidence>
<name>A0AAU7L329_9VIRU</name>
<keyword evidence="3" id="KW-1139">Helical capsid protein</keyword>
<evidence type="ECO:0000313" key="9">
    <source>
        <dbReference type="EMBL" id="XBO81389.1"/>
    </source>
</evidence>
<proteinExistence type="predicted"/>
<keyword evidence="5" id="KW-0946">Virion</keyword>
<comment type="subcellular location">
    <subcellularLocation>
        <location evidence="1">Virion</location>
    </subcellularLocation>
</comment>
<evidence type="ECO:0000256" key="1">
    <source>
        <dbReference type="ARBA" id="ARBA00004328"/>
    </source>
</evidence>
<dbReference type="InterPro" id="IPR000052">
    <property type="entry name" value="Pltvir_coat"/>
</dbReference>
<keyword evidence="4 9" id="KW-0167">Capsid protein</keyword>
<feature type="compositionally biased region" description="Polar residues" evidence="7">
    <location>
        <begin position="88"/>
        <end position="98"/>
    </location>
</feature>
<evidence type="ECO:0000256" key="2">
    <source>
        <dbReference type="ARBA" id="ARBA00018091"/>
    </source>
</evidence>
<accession>A0AAU7L329</accession>
<evidence type="ECO:0000256" key="7">
    <source>
        <dbReference type="SAM" id="MobiDB-lite"/>
    </source>
</evidence>
<feature type="region of interest" description="Disordered" evidence="7">
    <location>
        <begin position="61"/>
        <end position="100"/>
    </location>
</feature>
<dbReference type="GO" id="GO:0005198">
    <property type="term" value="F:structural molecule activity"/>
    <property type="evidence" value="ECO:0007669"/>
    <property type="project" value="InterPro"/>
</dbReference>
<evidence type="ECO:0000256" key="5">
    <source>
        <dbReference type="ARBA" id="ARBA00022844"/>
    </source>
</evidence>